<gene>
    <name evidence="1" type="ORF">ACD_71C00088G0001</name>
</gene>
<reference evidence="1" key="1">
    <citation type="journal article" date="2012" name="Science">
        <title>Fermentation, hydrogen, and sulfur metabolism in multiple uncultivated bacterial phyla.</title>
        <authorList>
            <person name="Wrighton K.C."/>
            <person name="Thomas B.C."/>
            <person name="Sharon I."/>
            <person name="Miller C.S."/>
            <person name="Castelle C.J."/>
            <person name="VerBerkmoes N.C."/>
            <person name="Wilkins M.J."/>
            <person name="Hettich R.L."/>
            <person name="Lipton M.S."/>
            <person name="Williams K.H."/>
            <person name="Long P.E."/>
            <person name="Banfield J.F."/>
        </authorList>
    </citation>
    <scope>NUCLEOTIDE SEQUENCE [LARGE SCALE GENOMIC DNA]</scope>
</reference>
<name>K1YNP9_9BACT</name>
<sequence>MKLNLPFLKSLLTFATFSIKLGSKVLNLKKSVLILTTFFALNPLSKDVSIFKKGILKLSDKDKQLIVSSGINLALSLVFLIRTSTGRIS</sequence>
<organism evidence="1">
    <name type="scientific">uncultured bacterium</name>
    <name type="common">gcode 4</name>
    <dbReference type="NCBI Taxonomy" id="1234023"/>
    <lineage>
        <taxon>Bacteria</taxon>
        <taxon>environmental samples</taxon>
    </lineage>
</organism>
<dbReference type="EMBL" id="AMFJ01028819">
    <property type="protein sequence ID" value="EKD44585.1"/>
    <property type="molecule type" value="Genomic_DNA"/>
</dbReference>
<protein>
    <submittedName>
        <fullName evidence="1">Uncharacterized protein</fullName>
    </submittedName>
</protein>
<comment type="caution">
    <text evidence="1">The sequence shown here is derived from an EMBL/GenBank/DDBJ whole genome shotgun (WGS) entry which is preliminary data.</text>
</comment>
<proteinExistence type="predicted"/>
<dbReference type="AlphaFoldDB" id="K1YNP9"/>
<feature type="non-terminal residue" evidence="1">
    <location>
        <position position="89"/>
    </location>
</feature>
<accession>K1YNP9</accession>
<evidence type="ECO:0000313" key="1">
    <source>
        <dbReference type="EMBL" id="EKD44585.1"/>
    </source>
</evidence>